<proteinExistence type="predicted"/>
<feature type="transmembrane region" description="Helical" evidence="1">
    <location>
        <begin position="20"/>
        <end position="47"/>
    </location>
</feature>
<gene>
    <name evidence="2" type="ORF">ASPCAL13753</name>
</gene>
<dbReference type="AlphaFoldDB" id="A0A0U5GHH7"/>
<keyword evidence="1" id="KW-1133">Transmembrane helix</keyword>
<evidence type="ECO:0000313" key="3">
    <source>
        <dbReference type="Proteomes" id="UP000054771"/>
    </source>
</evidence>
<evidence type="ECO:0000256" key="1">
    <source>
        <dbReference type="SAM" id="Phobius"/>
    </source>
</evidence>
<keyword evidence="1" id="KW-0812">Transmembrane</keyword>
<name>A0A0U5GHH7_ASPCI</name>
<dbReference type="OMA" id="RCANDNT"/>
<keyword evidence="3" id="KW-1185">Reference proteome</keyword>
<keyword evidence="1" id="KW-0472">Membrane</keyword>
<dbReference type="Proteomes" id="UP000054771">
    <property type="component" value="Unassembled WGS sequence"/>
</dbReference>
<dbReference type="OrthoDB" id="4897130at2759"/>
<accession>A0A0U5GHH7</accession>
<evidence type="ECO:0000313" key="2">
    <source>
        <dbReference type="EMBL" id="CEL10637.1"/>
    </source>
</evidence>
<protein>
    <submittedName>
        <fullName evidence="2">Uncharacterized protein</fullName>
    </submittedName>
</protein>
<reference evidence="3" key="1">
    <citation type="journal article" date="2016" name="Genome Announc.">
        <title>Draft genome sequences of fungus Aspergillus calidoustus.</title>
        <authorList>
            <person name="Horn F."/>
            <person name="Linde J."/>
            <person name="Mattern D.J."/>
            <person name="Walther G."/>
            <person name="Guthke R."/>
            <person name="Scherlach K."/>
            <person name="Martin K."/>
            <person name="Brakhage A.A."/>
            <person name="Petzke L."/>
            <person name="Valiante V."/>
        </authorList>
    </citation>
    <scope>NUCLEOTIDE SEQUENCE [LARGE SCALE GENOMIC DNA]</scope>
    <source>
        <strain evidence="3">SF006504</strain>
    </source>
</reference>
<dbReference type="EMBL" id="CDMC01000019">
    <property type="protein sequence ID" value="CEL10637.1"/>
    <property type="molecule type" value="Genomic_DNA"/>
</dbReference>
<sequence>MSSVARQSPPVEQKKSWRKIFIASVAGGAIAVIAGPSITAVLAPYALYGFIASTTATGVLGSVTSKVVSNVIDADAVTLTIHQHPVQRFYRQTVNGYIGSVLESVLYCIQINSEITLTNRVYFDLSDAFDFRGARAKQNRKMFFEFRYKVIPAAGSRARPLRRGIPPRELPTYDADATREVVVGAGKSVLDGTGRAVLEGCAFGLVGGGLGKCVPGGMKQIHVPTVPGKVSIIVGMSSATGVMGPAKDLLFAGATADKASLWLEFVTEVQDQVNRVIRCAKDNGVGMEISMAIASSEKVDGSFPEMGATGSQHHDLFWYTEVTC</sequence>
<organism evidence="2 3">
    <name type="scientific">Aspergillus calidoustus</name>
    <dbReference type="NCBI Taxonomy" id="454130"/>
    <lineage>
        <taxon>Eukaryota</taxon>
        <taxon>Fungi</taxon>
        <taxon>Dikarya</taxon>
        <taxon>Ascomycota</taxon>
        <taxon>Pezizomycotina</taxon>
        <taxon>Eurotiomycetes</taxon>
        <taxon>Eurotiomycetidae</taxon>
        <taxon>Eurotiales</taxon>
        <taxon>Aspergillaceae</taxon>
        <taxon>Aspergillus</taxon>
        <taxon>Aspergillus subgen. Nidulantes</taxon>
    </lineage>
</organism>